<dbReference type="PANTHER" id="PTHR12714">
    <property type="entry name" value="PROTEIN-S ISOPRENYLCYSTEINE O-METHYLTRANSFERASE"/>
    <property type="match status" value="1"/>
</dbReference>
<comment type="catalytic activity">
    <reaction evidence="5">
        <text>[protein]-C-terminal S-[(2E,6E)-farnesyl]-L-cysteine + S-adenosyl-L-methionine = [protein]-C-terminal S-[(2E,6E)-farnesyl]-L-cysteine methyl ester + S-adenosyl-L-homocysteine</text>
        <dbReference type="Rhea" id="RHEA:21672"/>
        <dbReference type="Rhea" id="RHEA-COMP:12125"/>
        <dbReference type="Rhea" id="RHEA-COMP:12126"/>
        <dbReference type="ChEBI" id="CHEBI:57856"/>
        <dbReference type="ChEBI" id="CHEBI:59789"/>
        <dbReference type="ChEBI" id="CHEBI:90510"/>
        <dbReference type="ChEBI" id="CHEBI:90511"/>
        <dbReference type="EC" id="2.1.1.100"/>
    </reaction>
</comment>
<keyword evidence="5" id="KW-0256">Endoplasmic reticulum</keyword>
<evidence type="ECO:0000256" key="5">
    <source>
        <dbReference type="RuleBase" id="RU362022"/>
    </source>
</evidence>
<reference evidence="6 7" key="1">
    <citation type="journal article" date="2019" name="Nat. Ecol. Evol.">
        <title>Megaphylogeny resolves global patterns of mushroom evolution.</title>
        <authorList>
            <person name="Varga T."/>
            <person name="Krizsan K."/>
            <person name="Foldi C."/>
            <person name="Dima B."/>
            <person name="Sanchez-Garcia M."/>
            <person name="Sanchez-Ramirez S."/>
            <person name="Szollosi G.J."/>
            <person name="Szarkandi J.G."/>
            <person name="Papp V."/>
            <person name="Albert L."/>
            <person name="Andreopoulos W."/>
            <person name="Angelini C."/>
            <person name="Antonin V."/>
            <person name="Barry K.W."/>
            <person name="Bougher N.L."/>
            <person name="Buchanan P."/>
            <person name="Buyck B."/>
            <person name="Bense V."/>
            <person name="Catcheside P."/>
            <person name="Chovatia M."/>
            <person name="Cooper J."/>
            <person name="Damon W."/>
            <person name="Desjardin D."/>
            <person name="Finy P."/>
            <person name="Geml J."/>
            <person name="Haridas S."/>
            <person name="Hughes K."/>
            <person name="Justo A."/>
            <person name="Karasinski D."/>
            <person name="Kautmanova I."/>
            <person name="Kiss B."/>
            <person name="Kocsube S."/>
            <person name="Kotiranta H."/>
            <person name="LaButti K.M."/>
            <person name="Lechner B.E."/>
            <person name="Liimatainen K."/>
            <person name="Lipzen A."/>
            <person name="Lukacs Z."/>
            <person name="Mihaltcheva S."/>
            <person name="Morgado L.N."/>
            <person name="Niskanen T."/>
            <person name="Noordeloos M.E."/>
            <person name="Ohm R.A."/>
            <person name="Ortiz-Santana B."/>
            <person name="Ovrebo C."/>
            <person name="Racz N."/>
            <person name="Riley R."/>
            <person name="Savchenko A."/>
            <person name="Shiryaev A."/>
            <person name="Soop K."/>
            <person name="Spirin V."/>
            <person name="Szebenyi C."/>
            <person name="Tomsovsky M."/>
            <person name="Tulloss R.E."/>
            <person name="Uehling J."/>
            <person name="Grigoriev I.V."/>
            <person name="Vagvolgyi C."/>
            <person name="Papp T."/>
            <person name="Martin F.M."/>
            <person name="Miettinen O."/>
            <person name="Hibbett D.S."/>
            <person name="Nagy L.G."/>
        </authorList>
    </citation>
    <scope>NUCLEOTIDE SEQUENCE [LARGE SCALE GENOMIC DNA]</scope>
    <source>
        <strain evidence="6 7">OMC1185</strain>
    </source>
</reference>
<dbReference type="EC" id="2.1.1.100" evidence="5"/>
<sequence length="187" mass="20472">MGFCVWGVCKSAALLASHYPQYTVSQRIFSLLIPSQTSVASAASIRITSIFVLGTALSLFACYIRRACHQALGRLFTFELAIRPNHMLITTGPYAYVRHPGYTGVFLGTGGACMALLGPGSWLRECQWLDTRAGKLGLGLAVMNAVYVAAALGARTVAEDKTLRAEFGEEWDRWAAQVPYRIIPYIF</sequence>
<comment type="similarity">
    <text evidence="5">Belongs to the class VI-like SAM-binding methyltransferase superfamily. Isoprenylcysteine carboxyl methyltransferase family.</text>
</comment>
<dbReference type="OrthoDB" id="422086at2759"/>
<dbReference type="Pfam" id="PF04140">
    <property type="entry name" value="ICMT"/>
    <property type="match status" value="1"/>
</dbReference>
<dbReference type="GO" id="GO:0005789">
    <property type="term" value="C:endoplasmic reticulum membrane"/>
    <property type="evidence" value="ECO:0007669"/>
    <property type="project" value="UniProtKB-SubCell"/>
</dbReference>
<comment type="caution">
    <text evidence="5">Lacks conserved residue(s) required for the propagation of feature annotation.</text>
</comment>
<comment type="subcellular location">
    <subcellularLocation>
        <location evidence="5">Endoplasmic reticulum membrane</location>
        <topology evidence="5">Multi-pass membrane protein</topology>
    </subcellularLocation>
    <subcellularLocation>
        <location evidence="1">Membrane</location>
        <topology evidence="1">Multi-pass membrane protein</topology>
    </subcellularLocation>
</comment>
<dbReference type="PANTHER" id="PTHR12714:SF9">
    <property type="entry name" value="PROTEIN-S-ISOPRENYLCYSTEINE O-METHYLTRANSFERASE"/>
    <property type="match status" value="1"/>
</dbReference>
<protein>
    <recommendedName>
        <fullName evidence="5">Protein-S-isoprenylcysteine O-methyltransferase</fullName>
        <ecNumber evidence="5">2.1.1.100</ecNumber>
    </recommendedName>
</protein>
<dbReference type="Gene3D" id="1.20.120.1630">
    <property type="match status" value="1"/>
</dbReference>
<keyword evidence="5" id="KW-0489">Methyltransferase</keyword>
<gene>
    <name evidence="6" type="ORF">OE88DRAFT_1662593</name>
</gene>
<keyword evidence="4 5" id="KW-0472">Membrane</keyword>
<keyword evidence="7" id="KW-1185">Reference proteome</keyword>
<dbReference type="EMBL" id="ML213515">
    <property type="protein sequence ID" value="TFK49880.1"/>
    <property type="molecule type" value="Genomic_DNA"/>
</dbReference>
<dbReference type="InterPro" id="IPR007269">
    <property type="entry name" value="ICMT_MeTrfase"/>
</dbReference>
<evidence type="ECO:0000256" key="4">
    <source>
        <dbReference type="ARBA" id="ARBA00023136"/>
    </source>
</evidence>
<dbReference type="Proteomes" id="UP000305948">
    <property type="component" value="Unassembled WGS sequence"/>
</dbReference>
<evidence type="ECO:0000256" key="1">
    <source>
        <dbReference type="ARBA" id="ARBA00004141"/>
    </source>
</evidence>
<dbReference type="AlphaFoldDB" id="A0A5C3MXG8"/>
<keyword evidence="5" id="KW-0808">Transferase</keyword>
<proteinExistence type="inferred from homology"/>
<evidence type="ECO:0000313" key="6">
    <source>
        <dbReference type="EMBL" id="TFK49880.1"/>
    </source>
</evidence>
<name>A0A5C3MXG8_9AGAM</name>
<accession>A0A5C3MXG8</accession>
<dbReference type="GO" id="GO:0032259">
    <property type="term" value="P:methylation"/>
    <property type="evidence" value="ECO:0007669"/>
    <property type="project" value="UniProtKB-KW"/>
</dbReference>
<feature type="transmembrane region" description="Helical" evidence="5">
    <location>
        <begin position="40"/>
        <end position="64"/>
    </location>
</feature>
<keyword evidence="5" id="KW-0949">S-adenosyl-L-methionine</keyword>
<dbReference type="GO" id="GO:0004671">
    <property type="term" value="F:protein C-terminal S-isoprenylcysteine carboxyl O-methyltransferase activity"/>
    <property type="evidence" value="ECO:0007669"/>
    <property type="project" value="UniProtKB-EC"/>
</dbReference>
<evidence type="ECO:0000256" key="3">
    <source>
        <dbReference type="ARBA" id="ARBA00022989"/>
    </source>
</evidence>
<organism evidence="6 7">
    <name type="scientific">Heliocybe sulcata</name>
    <dbReference type="NCBI Taxonomy" id="5364"/>
    <lineage>
        <taxon>Eukaryota</taxon>
        <taxon>Fungi</taxon>
        <taxon>Dikarya</taxon>
        <taxon>Basidiomycota</taxon>
        <taxon>Agaricomycotina</taxon>
        <taxon>Agaricomycetes</taxon>
        <taxon>Gloeophyllales</taxon>
        <taxon>Gloeophyllaceae</taxon>
        <taxon>Heliocybe</taxon>
    </lineage>
</organism>
<evidence type="ECO:0000313" key="7">
    <source>
        <dbReference type="Proteomes" id="UP000305948"/>
    </source>
</evidence>
<keyword evidence="2 5" id="KW-0812">Transmembrane</keyword>
<keyword evidence="3 5" id="KW-1133">Transmembrane helix</keyword>
<evidence type="ECO:0000256" key="2">
    <source>
        <dbReference type="ARBA" id="ARBA00022692"/>
    </source>
</evidence>